<name>A0A2A5QR94_9EURY</name>
<organism evidence="1 2">
    <name type="scientific">Natrinema ejinorense</name>
    <dbReference type="NCBI Taxonomy" id="373386"/>
    <lineage>
        <taxon>Archaea</taxon>
        <taxon>Methanobacteriati</taxon>
        <taxon>Methanobacteriota</taxon>
        <taxon>Stenosarchaea group</taxon>
        <taxon>Halobacteria</taxon>
        <taxon>Halobacteriales</taxon>
        <taxon>Natrialbaceae</taxon>
        <taxon>Natrinema</taxon>
    </lineage>
</organism>
<evidence type="ECO:0000313" key="1">
    <source>
        <dbReference type="EMBL" id="PCR89319.1"/>
    </source>
</evidence>
<comment type="caution">
    <text evidence="1">The sequence shown here is derived from an EMBL/GenBank/DDBJ whole genome shotgun (WGS) entry which is preliminary data.</text>
</comment>
<keyword evidence="2" id="KW-1185">Reference proteome</keyword>
<dbReference type="Proteomes" id="UP000219689">
    <property type="component" value="Unassembled WGS sequence"/>
</dbReference>
<sequence length="61" mass="6880">MTREKISRDDAKDLIGEAKFGVVVITNFEAKDTLGHVPDEDLEYEATVESYRFGDELEDDG</sequence>
<dbReference type="AlphaFoldDB" id="A0A2A5QR94"/>
<dbReference type="RefSeq" id="WP_097378267.1">
    <property type="nucleotide sequence ID" value="NZ_NXNI01000001.1"/>
</dbReference>
<evidence type="ECO:0000313" key="2">
    <source>
        <dbReference type="Proteomes" id="UP000219689"/>
    </source>
</evidence>
<reference evidence="1 2" key="1">
    <citation type="submission" date="2017-09" db="EMBL/GenBank/DDBJ databases">
        <title>Genome sequences of Natrinema ejinorence JCM 13890T.</title>
        <authorList>
            <person name="Roh S.W."/>
            <person name="Kim Y.B."/>
            <person name="Kim J.Y."/>
        </authorList>
    </citation>
    <scope>NUCLEOTIDE SEQUENCE [LARGE SCALE GENOMIC DNA]</scope>
    <source>
        <strain evidence="1 2">JCM 13890</strain>
    </source>
</reference>
<dbReference type="EMBL" id="NXNI01000001">
    <property type="protein sequence ID" value="PCR89319.1"/>
    <property type="molecule type" value="Genomic_DNA"/>
</dbReference>
<proteinExistence type="predicted"/>
<gene>
    <name evidence="1" type="ORF">CP557_01460</name>
</gene>
<protein>
    <submittedName>
        <fullName evidence="1">Uncharacterized protein</fullName>
    </submittedName>
</protein>
<accession>A0A2A5QR94</accession>